<feature type="domain" description="CR-type" evidence="8">
    <location>
        <begin position="126"/>
        <end position="209"/>
    </location>
</feature>
<dbReference type="Pfam" id="PF01556">
    <property type="entry name" value="DnaJ_C"/>
    <property type="match status" value="1"/>
</dbReference>
<dbReference type="GO" id="GO:0030544">
    <property type="term" value="F:Hsp70 protein binding"/>
    <property type="evidence" value="ECO:0007669"/>
    <property type="project" value="InterPro"/>
</dbReference>
<dbReference type="SUPFAM" id="SSF46565">
    <property type="entry name" value="Chaperone J-domain"/>
    <property type="match status" value="1"/>
</dbReference>
<dbReference type="HOGENOM" id="CLU_017633_10_0_1"/>
<gene>
    <name evidence="9" type="ORF">PAXRUDRAFT_835106</name>
</gene>
<reference evidence="9 10" key="1">
    <citation type="submission" date="2014-04" db="EMBL/GenBank/DDBJ databases">
        <authorList>
            <consortium name="DOE Joint Genome Institute"/>
            <person name="Kuo A."/>
            <person name="Kohler A."/>
            <person name="Jargeat P."/>
            <person name="Nagy L.G."/>
            <person name="Floudas D."/>
            <person name="Copeland A."/>
            <person name="Barry K.W."/>
            <person name="Cichocki N."/>
            <person name="Veneault-Fourrey C."/>
            <person name="LaButti K."/>
            <person name="Lindquist E.A."/>
            <person name="Lipzen A."/>
            <person name="Lundell T."/>
            <person name="Morin E."/>
            <person name="Murat C."/>
            <person name="Sun H."/>
            <person name="Tunlid A."/>
            <person name="Henrissat B."/>
            <person name="Grigoriev I.V."/>
            <person name="Hibbett D.S."/>
            <person name="Martin F."/>
            <person name="Nordberg H.P."/>
            <person name="Cantor M.N."/>
            <person name="Hua S.X."/>
        </authorList>
    </citation>
    <scope>NUCLEOTIDE SEQUENCE [LARGE SCALE GENOMIC DNA]</scope>
    <source>
        <strain evidence="9 10">Ve08.2h10</strain>
    </source>
</reference>
<dbReference type="GO" id="GO:0051082">
    <property type="term" value="F:unfolded protein binding"/>
    <property type="evidence" value="ECO:0007669"/>
    <property type="project" value="InterPro"/>
</dbReference>
<dbReference type="Proteomes" id="UP000054538">
    <property type="component" value="Unassembled WGS sequence"/>
</dbReference>
<evidence type="ECO:0000256" key="2">
    <source>
        <dbReference type="ARBA" id="ARBA00022737"/>
    </source>
</evidence>
<dbReference type="FunFam" id="2.60.260.20:FF:000003">
    <property type="entry name" value="DnaJ subfamily A member 2"/>
    <property type="match status" value="1"/>
</dbReference>
<accession>A0A0D0D9I0</accession>
<dbReference type="HAMAP" id="MF_01152">
    <property type="entry name" value="DnaJ"/>
    <property type="match status" value="1"/>
</dbReference>
<evidence type="ECO:0000313" key="10">
    <source>
        <dbReference type="Proteomes" id="UP000054538"/>
    </source>
</evidence>
<dbReference type="Pfam" id="PF00226">
    <property type="entry name" value="DnaJ"/>
    <property type="match status" value="1"/>
</dbReference>
<dbReference type="AlphaFoldDB" id="A0A0D0D9I0"/>
<evidence type="ECO:0000313" key="9">
    <source>
        <dbReference type="EMBL" id="KIK77119.1"/>
    </source>
</evidence>
<evidence type="ECO:0000256" key="1">
    <source>
        <dbReference type="ARBA" id="ARBA00022723"/>
    </source>
</evidence>
<dbReference type="GO" id="GO:0005524">
    <property type="term" value="F:ATP binding"/>
    <property type="evidence" value="ECO:0007669"/>
    <property type="project" value="InterPro"/>
</dbReference>
<dbReference type="InterPro" id="IPR008971">
    <property type="entry name" value="HSP40/DnaJ_pept-bd"/>
</dbReference>
<dbReference type="PANTHER" id="PTHR43888">
    <property type="entry name" value="DNAJ-LIKE-2, ISOFORM A-RELATED"/>
    <property type="match status" value="1"/>
</dbReference>
<dbReference type="InterPro" id="IPR012724">
    <property type="entry name" value="DnaJ"/>
</dbReference>
<evidence type="ECO:0000259" key="7">
    <source>
        <dbReference type="PROSITE" id="PS50076"/>
    </source>
</evidence>
<dbReference type="FunCoup" id="A0A0D0D9I0">
    <property type="interactions" value="635"/>
</dbReference>
<evidence type="ECO:0000256" key="5">
    <source>
        <dbReference type="PROSITE-ProRule" id="PRU00546"/>
    </source>
</evidence>
<dbReference type="EMBL" id="KN827130">
    <property type="protein sequence ID" value="KIK77119.1"/>
    <property type="molecule type" value="Genomic_DNA"/>
</dbReference>
<dbReference type="SUPFAM" id="SSF57938">
    <property type="entry name" value="DnaJ/Hsp40 cysteine-rich domain"/>
    <property type="match status" value="1"/>
</dbReference>
<dbReference type="PROSITE" id="PS00636">
    <property type="entry name" value="DNAJ_1"/>
    <property type="match status" value="1"/>
</dbReference>
<keyword evidence="10" id="KW-1185">Reference proteome</keyword>
<dbReference type="FunFam" id="2.10.230.10:FF:000001">
    <property type="entry name" value="DnaJ subfamily A member 2"/>
    <property type="match status" value="1"/>
</dbReference>
<dbReference type="PROSITE" id="PS51188">
    <property type="entry name" value="ZF_CR"/>
    <property type="match status" value="1"/>
</dbReference>
<name>A0A0D0D9I0_9AGAM</name>
<dbReference type="SUPFAM" id="SSF49493">
    <property type="entry name" value="HSP40/DnaJ peptide-binding domain"/>
    <property type="match status" value="2"/>
</dbReference>
<dbReference type="GO" id="GO:0009408">
    <property type="term" value="P:response to heat"/>
    <property type="evidence" value="ECO:0007669"/>
    <property type="project" value="InterPro"/>
</dbReference>
<dbReference type="CDD" id="cd10747">
    <property type="entry name" value="DnaJ_C"/>
    <property type="match status" value="1"/>
</dbReference>
<dbReference type="InterPro" id="IPR036410">
    <property type="entry name" value="HSP_DnaJ_Cys-rich_dom_sf"/>
</dbReference>
<feature type="region of interest" description="Disordered" evidence="6">
    <location>
        <begin position="368"/>
        <end position="399"/>
    </location>
</feature>
<dbReference type="SMART" id="SM00271">
    <property type="entry name" value="DnaJ"/>
    <property type="match status" value="1"/>
</dbReference>
<dbReference type="OrthoDB" id="550424at2759"/>
<keyword evidence="2" id="KW-0677">Repeat</keyword>
<dbReference type="InterPro" id="IPR001305">
    <property type="entry name" value="HSP_DnaJ_Cys-rich_dom"/>
</dbReference>
<feature type="zinc finger region" description="CR-type" evidence="5">
    <location>
        <begin position="126"/>
        <end position="209"/>
    </location>
</feature>
<dbReference type="CDD" id="cd10719">
    <property type="entry name" value="DnaJ_zf"/>
    <property type="match status" value="1"/>
</dbReference>
<dbReference type="Pfam" id="PF00684">
    <property type="entry name" value="DnaJ_CXXCXGXG"/>
    <property type="match status" value="1"/>
</dbReference>
<reference evidence="10" key="2">
    <citation type="submission" date="2015-01" db="EMBL/GenBank/DDBJ databases">
        <title>Evolutionary Origins and Diversification of the Mycorrhizal Mutualists.</title>
        <authorList>
            <consortium name="DOE Joint Genome Institute"/>
            <consortium name="Mycorrhizal Genomics Consortium"/>
            <person name="Kohler A."/>
            <person name="Kuo A."/>
            <person name="Nagy L.G."/>
            <person name="Floudas D."/>
            <person name="Copeland A."/>
            <person name="Barry K.W."/>
            <person name="Cichocki N."/>
            <person name="Veneault-Fourrey C."/>
            <person name="LaButti K."/>
            <person name="Lindquist E.A."/>
            <person name="Lipzen A."/>
            <person name="Lundell T."/>
            <person name="Morin E."/>
            <person name="Murat C."/>
            <person name="Riley R."/>
            <person name="Ohm R."/>
            <person name="Sun H."/>
            <person name="Tunlid A."/>
            <person name="Henrissat B."/>
            <person name="Grigoriev I.V."/>
            <person name="Hibbett D.S."/>
            <person name="Martin F."/>
        </authorList>
    </citation>
    <scope>NUCLEOTIDE SEQUENCE [LARGE SCALE GENOMIC DNA]</scope>
    <source>
        <strain evidence="10">Ve08.2h10</strain>
    </source>
</reference>
<dbReference type="CDD" id="cd06257">
    <property type="entry name" value="DnaJ"/>
    <property type="match status" value="1"/>
</dbReference>
<proteinExistence type="inferred from homology"/>
<keyword evidence="1 5" id="KW-0479">Metal-binding</keyword>
<dbReference type="STRING" id="930991.A0A0D0D9I0"/>
<evidence type="ECO:0000259" key="8">
    <source>
        <dbReference type="PROSITE" id="PS51188"/>
    </source>
</evidence>
<dbReference type="GO" id="GO:0008270">
    <property type="term" value="F:zinc ion binding"/>
    <property type="evidence" value="ECO:0007669"/>
    <property type="project" value="UniProtKB-KW"/>
</dbReference>
<feature type="domain" description="J" evidence="7">
    <location>
        <begin position="6"/>
        <end position="67"/>
    </location>
</feature>
<dbReference type="InterPro" id="IPR036869">
    <property type="entry name" value="J_dom_sf"/>
</dbReference>
<dbReference type="InterPro" id="IPR044713">
    <property type="entry name" value="DNJA1/2-like"/>
</dbReference>
<dbReference type="PROSITE" id="PS50076">
    <property type="entry name" value="DNAJ_2"/>
    <property type="match status" value="1"/>
</dbReference>
<protein>
    <submittedName>
        <fullName evidence="9">Uncharacterized protein</fullName>
    </submittedName>
</protein>
<dbReference type="InParanoid" id="A0A0D0D9I0"/>
<evidence type="ECO:0000256" key="3">
    <source>
        <dbReference type="ARBA" id="ARBA00022771"/>
    </source>
</evidence>
<dbReference type="Gene3D" id="2.60.260.20">
    <property type="entry name" value="Urease metallochaperone UreE, N-terminal domain"/>
    <property type="match status" value="2"/>
</dbReference>
<dbReference type="Gene3D" id="2.10.230.10">
    <property type="entry name" value="Heat shock protein DnaJ, cysteine-rich domain"/>
    <property type="match status" value="1"/>
</dbReference>
<keyword evidence="3 5" id="KW-0863">Zinc-finger</keyword>
<evidence type="ECO:0000256" key="4">
    <source>
        <dbReference type="ARBA" id="ARBA00022833"/>
    </source>
</evidence>
<dbReference type="Gene3D" id="1.10.287.110">
    <property type="entry name" value="DnaJ domain"/>
    <property type="match status" value="1"/>
</dbReference>
<organism evidence="9 10">
    <name type="scientific">Paxillus rubicundulus Ve08.2h10</name>
    <dbReference type="NCBI Taxonomy" id="930991"/>
    <lineage>
        <taxon>Eukaryota</taxon>
        <taxon>Fungi</taxon>
        <taxon>Dikarya</taxon>
        <taxon>Basidiomycota</taxon>
        <taxon>Agaricomycotina</taxon>
        <taxon>Agaricomycetes</taxon>
        <taxon>Agaricomycetidae</taxon>
        <taxon>Boletales</taxon>
        <taxon>Paxilineae</taxon>
        <taxon>Paxillaceae</taxon>
        <taxon>Paxillus</taxon>
    </lineage>
</organism>
<dbReference type="InterPro" id="IPR002939">
    <property type="entry name" value="DnaJ_C"/>
</dbReference>
<dbReference type="FunFam" id="1.10.287.110:FF:000041">
    <property type="entry name" value="Chaperone protein DNAj, putative"/>
    <property type="match status" value="1"/>
</dbReference>
<dbReference type="GO" id="GO:0006457">
    <property type="term" value="P:protein folding"/>
    <property type="evidence" value="ECO:0007669"/>
    <property type="project" value="InterPro"/>
</dbReference>
<dbReference type="InterPro" id="IPR018253">
    <property type="entry name" value="DnaJ_domain_CS"/>
</dbReference>
<dbReference type="InterPro" id="IPR001623">
    <property type="entry name" value="DnaJ_domain"/>
</dbReference>
<sequence>MVRETKFYDLLEVSPDASESDLKKAYRKKALRLHPDKGGDPELFKEVTHAYEVLADREKRSVYDARGEGGLSEQGGMGGMDPQDLFSQLFGGGGFFGGGGGRSQGIRKTKDLLHRVQVSLEDLYKGKTTKLALTRNALCQKCNGKGGKEGAVRTCGSCNGRGAKLTLRQMGPMIQQIQSGCEECNGSGEVINPKDRCSNCKGKKVIPEKKILEVHIDKGMKGGQTITFSGESDQSPIAQSGDVVIVIEEKPHDRFKRQENNLITELEIDLLTALAGGEVAIKHLDDRALLIRFLPGEVVKNESVKVIRSQGMPSQRHHEPGDLYVRFTVKFPSSVDPSKVHLLEMALPPRIPVQTFTKNIHLEEVDLDEPDARSKASAMADEAMDEDHEGEPRVQCANQ</sequence>
<dbReference type="PRINTS" id="PR00625">
    <property type="entry name" value="JDOMAIN"/>
</dbReference>
<keyword evidence="4 5" id="KW-0862">Zinc</keyword>
<evidence type="ECO:0000256" key="6">
    <source>
        <dbReference type="SAM" id="MobiDB-lite"/>
    </source>
</evidence>